<evidence type="ECO:0000256" key="1">
    <source>
        <dbReference type="SAM" id="MobiDB-lite"/>
    </source>
</evidence>
<dbReference type="EMBL" id="SNRW01021935">
    <property type="protein sequence ID" value="KAA6364212.1"/>
    <property type="molecule type" value="Genomic_DNA"/>
</dbReference>
<gene>
    <name evidence="2" type="ORF">EZS28_040261</name>
</gene>
<dbReference type="AlphaFoldDB" id="A0A5J4U2I2"/>
<feature type="region of interest" description="Disordered" evidence="1">
    <location>
        <begin position="80"/>
        <end position="103"/>
    </location>
</feature>
<feature type="compositionally biased region" description="Low complexity" evidence="1">
    <location>
        <begin position="134"/>
        <end position="152"/>
    </location>
</feature>
<name>A0A5J4U2I2_9EUKA</name>
<comment type="caution">
    <text evidence="2">The sequence shown here is derived from an EMBL/GenBank/DDBJ whole genome shotgun (WGS) entry which is preliminary data.</text>
</comment>
<reference evidence="2 3" key="1">
    <citation type="submission" date="2019-03" db="EMBL/GenBank/DDBJ databases">
        <title>Single cell metagenomics reveals metabolic interactions within the superorganism composed of flagellate Streblomastix strix and complex community of Bacteroidetes bacteria on its surface.</title>
        <authorList>
            <person name="Treitli S.C."/>
            <person name="Kolisko M."/>
            <person name="Husnik F."/>
            <person name="Keeling P."/>
            <person name="Hampl V."/>
        </authorList>
    </citation>
    <scope>NUCLEOTIDE SEQUENCE [LARGE SCALE GENOMIC DNA]</scope>
    <source>
        <strain evidence="2">ST1C</strain>
    </source>
</reference>
<feature type="compositionally biased region" description="Low complexity" evidence="1">
    <location>
        <begin position="88"/>
        <end position="103"/>
    </location>
</feature>
<evidence type="ECO:0000313" key="2">
    <source>
        <dbReference type="EMBL" id="KAA6364212.1"/>
    </source>
</evidence>
<proteinExistence type="predicted"/>
<protein>
    <submittedName>
        <fullName evidence="2">Uncharacterized protein</fullName>
    </submittedName>
</protein>
<sequence length="214" mass="23606">MLTFDRNDRISASDAFKLPFFTGPQALAEITPEIRSLASAAQTAIQRGDKSVSIYDTNIIFIFPVSSEKSIISIDPESDRTQINSQTPSDPVQQQIPIPPNAQQSDNLISLQQMSFVQPDVIRGAQIQQSVIVPKPSSKQQPKPVPKIQQIQRQVTSSPQPITVNLEVPSGMHGHKDENRFIHDNTGDMAESSVLFKPTKAPWEDGNSGKTVNY</sequence>
<accession>A0A5J4U2I2</accession>
<feature type="region of interest" description="Disordered" evidence="1">
    <location>
        <begin position="134"/>
        <end position="161"/>
    </location>
</feature>
<organism evidence="2 3">
    <name type="scientific">Streblomastix strix</name>
    <dbReference type="NCBI Taxonomy" id="222440"/>
    <lineage>
        <taxon>Eukaryota</taxon>
        <taxon>Metamonada</taxon>
        <taxon>Preaxostyla</taxon>
        <taxon>Oxymonadida</taxon>
        <taxon>Streblomastigidae</taxon>
        <taxon>Streblomastix</taxon>
    </lineage>
</organism>
<evidence type="ECO:0000313" key="3">
    <source>
        <dbReference type="Proteomes" id="UP000324800"/>
    </source>
</evidence>
<dbReference type="Proteomes" id="UP000324800">
    <property type="component" value="Unassembled WGS sequence"/>
</dbReference>